<keyword evidence="3" id="KW-1185">Reference proteome</keyword>
<organism evidence="2 3">
    <name type="scientific">Lentzea flava</name>
    <dbReference type="NCBI Taxonomy" id="103732"/>
    <lineage>
        <taxon>Bacteria</taxon>
        <taxon>Bacillati</taxon>
        <taxon>Actinomycetota</taxon>
        <taxon>Actinomycetes</taxon>
        <taxon>Pseudonocardiales</taxon>
        <taxon>Pseudonocardiaceae</taxon>
        <taxon>Lentzea</taxon>
    </lineage>
</organism>
<dbReference type="RefSeq" id="WP_189252394.1">
    <property type="nucleotide sequence ID" value="NZ_BMRE01000002.1"/>
</dbReference>
<evidence type="ECO:0000313" key="3">
    <source>
        <dbReference type="Proteomes" id="UP000649573"/>
    </source>
</evidence>
<dbReference type="Proteomes" id="UP000649573">
    <property type="component" value="Unassembled WGS sequence"/>
</dbReference>
<name>A0ABQ2UBT7_9PSEU</name>
<feature type="signal peptide" evidence="1">
    <location>
        <begin position="1"/>
        <end position="28"/>
    </location>
</feature>
<protein>
    <recommendedName>
        <fullName evidence="4">Peptidase inhibitor family I36</fullName>
    </recommendedName>
</protein>
<keyword evidence="1" id="KW-0732">Signal</keyword>
<evidence type="ECO:0000313" key="2">
    <source>
        <dbReference type="EMBL" id="GGU20229.1"/>
    </source>
</evidence>
<sequence>MNIRRKITVLLSAVLAMPLLMSAGIAEAAPAKNQCVAVLKTRNAPPVITCAAKADAPELKAASAALTPLMTWYDNWHYDGSAGQMTWMGAYGTCDHEGYTVNFEEVYREWNRRISSFRLHGNCHAGSVWHYANADIQWIDGDVYSVPDYYGAQFNDKIYGFFLNDCWC</sequence>
<feature type="chain" id="PRO_5045081576" description="Peptidase inhibitor family I36" evidence="1">
    <location>
        <begin position="29"/>
        <end position="168"/>
    </location>
</feature>
<dbReference type="EMBL" id="BMRE01000002">
    <property type="protein sequence ID" value="GGU20229.1"/>
    <property type="molecule type" value="Genomic_DNA"/>
</dbReference>
<evidence type="ECO:0000256" key="1">
    <source>
        <dbReference type="SAM" id="SignalP"/>
    </source>
</evidence>
<proteinExistence type="predicted"/>
<reference evidence="3" key="1">
    <citation type="journal article" date="2019" name="Int. J. Syst. Evol. Microbiol.">
        <title>The Global Catalogue of Microorganisms (GCM) 10K type strain sequencing project: providing services to taxonomists for standard genome sequencing and annotation.</title>
        <authorList>
            <consortium name="The Broad Institute Genomics Platform"/>
            <consortium name="The Broad Institute Genome Sequencing Center for Infectious Disease"/>
            <person name="Wu L."/>
            <person name="Ma J."/>
        </authorList>
    </citation>
    <scope>NUCLEOTIDE SEQUENCE [LARGE SCALE GENOMIC DNA]</scope>
    <source>
        <strain evidence="3">JCM 3296</strain>
    </source>
</reference>
<accession>A0ABQ2UBT7</accession>
<evidence type="ECO:0008006" key="4">
    <source>
        <dbReference type="Google" id="ProtNLM"/>
    </source>
</evidence>
<comment type="caution">
    <text evidence="2">The sequence shown here is derived from an EMBL/GenBank/DDBJ whole genome shotgun (WGS) entry which is preliminary data.</text>
</comment>
<gene>
    <name evidence="2" type="ORF">GCM10010178_10380</name>
</gene>